<dbReference type="RefSeq" id="WP_275935662.1">
    <property type="nucleotide sequence ID" value="NZ_JBHSKI010000013.1"/>
</dbReference>
<accession>A0ABW0BAP9</accession>
<proteinExistence type="predicted"/>
<keyword evidence="2" id="KW-0489">Methyltransferase</keyword>
<evidence type="ECO:0000313" key="3">
    <source>
        <dbReference type="Proteomes" id="UP001596208"/>
    </source>
</evidence>
<evidence type="ECO:0000313" key="2">
    <source>
        <dbReference type="EMBL" id="MFC5174072.1"/>
    </source>
</evidence>
<dbReference type="Proteomes" id="UP001596208">
    <property type="component" value="Unassembled WGS sequence"/>
</dbReference>
<gene>
    <name evidence="2" type="ORF">ACFPRK_26275</name>
</gene>
<dbReference type="InterPro" id="IPR013216">
    <property type="entry name" value="Methyltransf_11"/>
</dbReference>
<dbReference type="Gene3D" id="3.40.50.150">
    <property type="entry name" value="Vaccinia Virus protein VP39"/>
    <property type="match status" value="1"/>
</dbReference>
<dbReference type="EC" id="2.1.1.-" evidence="2"/>
<sequence>MLGTGDGRAVPVYRSVFADSRIYGCDMSAASLRRHDSGTPVVQISGDGPLPFAGRTIGVVLASFVFHFSVPVPLLAELPRILRVGGALVATVYGPQTPSLIRLLRAARMELVGMRQVRDVHGHFVFTAQPTDA</sequence>
<evidence type="ECO:0000259" key="1">
    <source>
        <dbReference type="Pfam" id="PF08241"/>
    </source>
</evidence>
<dbReference type="CDD" id="cd02440">
    <property type="entry name" value="AdoMet_MTases"/>
    <property type="match status" value="1"/>
</dbReference>
<comment type="caution">
    <text evidence="2">The sequence shown here is derived from an EMBL/GenBank/DDBJ whole genome shotgun (WGS) entry which is preliminary data.</text>
</comment>
<protein>
    <submittedName>
        <fullName evidence="2">Class I SAM-dependent methyltransferase</fullName>
        <ecNumber evidence="2">2.1.1.-</ecNumber>
    </submittedName>
</protein>
<organism evidence="2 3">
    <name type="scientific">Streptomyces mutomycini</name>
    <dbReference type="NCBI Taxonomy" id="284036"/>
    <lineage>
        <taxon>Bacteria</taxon>
        <taxon>Bacillati</taxon>
        <taxon>Actinomycetota</taxon>
        <taxon>Actinomycetes</taxon>
        <taxon>Kitasatosporales</taxon>
        <taxon>Streptomycetaceae</taxon>
        <taxon>Streptomyces</taxon>
    </lineage>
</organism>
<dbReference type="GO" id="GO:0032259">
    <property type="term" value="P:methylation"/>
    <property type="evidence" value="ECO:0007669"/>
    <property type="project" value="UniProtKB-KW"/>
</dbReference>
<dbReference type="Pfam" id="PF08241">
    <property type="entry name" value="Methyltransf_11"/>
    <property type="match status" value="1"/>
</dbReference>
<dbReference type="InterPro" id="IPR029063">
    <property type="entry name" value="SAM-dependent_MTases_sf"/>
</dbReference>
<name>A0ABW0BAP9_9ACTN</name>
<dbReference type="SUPFAM" id="SSF53335">
    <property type="entry name" value="S-adenosyl-L-methionine-dependent methyltransferases"/>
    <property type="match status" value="1"/>
</dbReference>
<dbReference type="EMBL" id="JBHSKI010000013">
    <property type="protein sequence ID" value="MFC5174072.1"/>
    <property type="molecule type" value="Genomic_DNA"/>
</dbReference>
<reference evidence="3" key="1">
    <citation type="journal article" date="2019" name="Int. J. Syst. Evol. Microbiol.">
        <title>The Global Catalogue of Microorganisms (GCM) 10K type strain sequencing project: providing services to taxonomists for standard genome sequencing and annotation.</title>
        <authorList>
            <consortium name="The Broad Institute Genomics Platform"/>
            <consortium name="The Broad Institute Genome Sequencing Center for Infectious Disease"/>
            <person name="Wu L."/>
            <person name="Ma J."/>
        </authorList>
    </citation>
    <scope>NUCLEOTIDE SEQUENCE [LARGE SCALE GENOMIC DNA]</scope>
    <source>
        <strain evidence="3">CGMCC 4.1721</strain>
    </source>
</reference>
<keyword evidence="2" id="KW-0808">Transferase</keyword>
<dbReference type="GO" id="GO:0008168">
    <property type="term" value="F:methyltransferase activity"/>
    <property type="evidence" value="ECO:0007669"/>
    <property type="project" value="UniProtKB-KW"/>
</dbReference>
<feature type="domain" description="Methyltransferase type 11" evidence="1">
    <location>
        <begin position="2"/>
        <end position="89"/>
    </location>
</feature>
<keyword evidence="3" id="KW-1185">Reference proteome</keyword>